<keyword evidence="3" id="KW-1185">Reference proteome</keyword>
<comment type="caution">
    <text evidence="2">The sequence shown here is derived from an EMBL/GenBank/DDBJ whole genome shotgun (WGS) entry which is preliminary data.</text>
</comment>
<sequence>MINYDDLRDVLNTDLRTPIPASTISKLISLPPFITIPGVSNFPALSYDNNIRPGYVYRSGNLSGITQEGKGIIAADLGITTVFDLRNEGERVKAPSPQIEGVDTIWMPYSTSPASLSLLDFAGEDQGVNGFVKMYTGILEASASAFAQVFSHIKDQPNDPFIFHCSAGKDRTGVLAALIFLLMGRSRDDIINDYILTRVGLENMRENLTQALALDAGTDNLSPEAIGMLELSGVRAHAMAAFLKTFEDTYDGGVKGYLTTKLGFSHEEVKLMHNNLLA</sequence>
<dbReference type="PANTHER" id="PTHR31126">
    <property type="entry name" value="TYROSINE-PROTEIN PHOSPHATASE"/>
    <property type="match status" value="1"/>
</dbReference>
<reference evidence="2" key="2">
    <citation type="journal article" date="2023" name="IMA Fungus">
        <title>Comparative genomic study of the Penicillium genus elucidates a diverse pangenome and 15 lateral gene transfer events.</title>
        <authorList>
            <person name="Petersen C."/>
            <person name="Sorensen T."/>
            <person name="Nielsen M.R."/>
            <person name="Sondergaard T.E."/>
            <person name="Sorensen J.L."/>
            <person name="Fitzpatrick D.A."/>
            <person name="Frisvad J.C."/>
            <person name="Nielsen K.L."/>
        </authorList>
    </citation>
    <scope>NUCLEOTIDE SEQUENCE</scope>
    <source>
        <strain evidence="2">IBT 26290</strain>
    </source>
</reference>
<reference evidence="2" key="1">
    <citation type="submission" date="2022-11" db="EMBL/GenBank/DDBJ databases">
        <authorList>
            <person name="Petersen C."/>
        </authorList>
    </citation>
    <scope>NUCLEOTIDE SEQUENCE</scope>
    <source>
        <strain evidence="2">IBT 26290</strain>
    </source>
</reference>
<dbReference type="GeneID" id="81425522"/>
<dbReference type="OrthoDB" id="449382at2759"/>
<dbReference type="InterPro" id="IPR016130">
    <property type="entry name" value="Tyr_Pase_AS"/>
</dbReference>
<organism evidence="2 3">
    <name type="scientific">Penicillium canariense</name>
    <dbReference type="NCBI Taxonomy" id="189055"/>
    <lineage>
        <taxon>Eukaryota</taxon>
        <taxon>Fungi</taxon>
        <taxon>Dikarya</taxon>
        <taxon>Ascomycota</taxon>
        <taxon>Pezizomycotina</taxon>
        <taxon>Eurotiomycetes</taxon>
        <taxon>Eurotiomycetidae</taxon>
        <taxon>Eurotiales</taxon>
        <taxon>Aspergillaceae</taxon>
        <taxon>Penicillium</taxon>
    </lineage>
</organism>
<evidence type="ECO:0000259" key="1">
    <source>
        <dbReference type="PROSITE" id="PS50056"/>
    </source>
</evidence>
<accession>A0A9W9LPD2</accession>
<dbReference type="InterPro" id="IPR026893">
    <property type="entry name" value="Tyr/Ser_Pase_IphP-type"/>
</dbReference>
<dbReference type="InterPro" id="IPR029021">
    <property type="entry name" value="Prot-tyrosine_phosphatase-like"/>
</dbReference>
<protein>
    <recommendedName>
        <fullName evidence="1">Tyrosine specific protein phosphatases domain-containing protein</fullName>
    </recommendedName>
</protein>
<evidence type="ECO:0000313" key="2">
    <source>
        <dbReference type="EMBL" id="KAJ5168627.1"/>
    </source>
</evidence>
<dbReference type="RefSeq" id="XP_056545088.1">
    <property type="nucleotide sequence ID" value="XM_056686346.1"/>
</dbReference>
<dbReference type="Gene3D" id="3.90.190.10">
    <property type="entry name" value="Protein tyrosine phosphatase superfamily"/>
    <property type="match status" value="1"/>
</dbReference>
<dbReference type="PROSITE" id="PS00383">
    <property type="entry name" value="TYR_PHOSPHATASE_1"/>
    <property type="match status" value="1"/>
</dbReference>
<proteinExistence type="predicted"/>
<dbReference type="Pfam" id="PF13350">
    <property type="entry name" value="Y_phosphatase3"/>
    <property type="match status" value="1"/>
</dbReference>
<dbReference type="PROSITE" id="PS50056">
    <property type="entry name" value="TYR_PHOSPHATASE_2"/>
    <property type="match status" value="1"/>
</dbReference>
<dbReference type="Proteomes" id="UP001149163">
    <property type="component" value="Unassembled WGS sequence"/>
</dbReference>
<dbReference type="GO" id="GO:0004721">
    <property type="term" value="F:phosphoprotein phosphatase activity"/>
    <property type="evidence" value="ECO:0007669"/>
    <property type="project" value="InterPro"/>
</dbReference>
<feature type="domain" description="Tyrosine specific protein phosphatases" evidence="1">
    <location>
        <begin position="144"/>
        <end position="209"/>
    </location>
</feature>
<dbReference type="AlphaFoldDB" id="A0A9W9LPD2"/>
<evidence type="ECO:0000313" key="3">
    <source>
        <dbReference type="Proteomes" id="UP001149163"/>
    </source>
</evidence>
<dbReference type="InterPro" id="IPR000387">
    <property type="entry name" value="Tyr_Pase_dom"/>
</dbReference>
<dbReference type="SUPFAM" id="SSF52799">
    <property type="entry name" value="(Phosphotyrosine protein) phosphatases II"/>
    <property type="match status" value="1"/>
</dbReference>
<dbReference type="EMBL" id="JAPQKN010000002">
    <property type="protein sequence ID" value="KAJ5168627.1"/>
    <property type="molecule type" value="Genomic_DNA"/>
</dbReference>
<dbReference type="PANTHER" id="PTHR31126:SF73">
    <property type="entry name" value="TYROSINE SPECIFIC PROTEIN PHOSPHATASES DOMAIN-CONTAINING PROTEIN"/>
    <property type="match status" value="1"/>
</dbReference>
<gene>
    <name evidence="2" type="ORF">N7482_004221</name>
</gene>
<name>A0A9W9LPD2_9EURO</name>